<evidence type="ECO:0000256" key="4">
    <source>
        <dbReference type="ARBA" id="ARBA00022989"/>
    </source>
</evidence>
<dbReference type="PANTHER" id="PTHR31503:SF22">
    <property type="entry name" value="VACUOLAR CALCIUM ION TRANSPORTER"/>
    <property type="match status" value="1"/>
</dbReference>
<dbReference type="AlphaFoldDB" id="A0ABD3PRR2"/>
<evidence type="ECO:0000256" key="3">
    <source>
        <dbReference type="ARBA" id="ARBA00022692"/>
    </source>
</evidence>
<keyword evidence="5" id="KW-0406">Ion transport</keyword>
<reference evidence="10 11" key="1">
    <citation type="submission" date="2024-10" db="EMBL/GenBank/DDBJ databases">
        <title>Updated reference genomes for cyclostephanoid diatoms.</title>
        <authorList>
            <person name="Roberts W.R."/>
            <person name="Alverson A.J."/>
        </authorList>
    </citation>
    <scope>NUCLEOTIDE SEQUENCE [LARGE SCALE GENOMIC DNA]</scope>
    <source>
        <strain evidence="10 11">AJA010-31</strain>
    </source>
</reference>
<evidence type="ECO:0000313" key="11">
    <source>
        <dbReference type="Proteomes" id="UP001530400"/>
    </source>
</evidence>
<feature type="domain" description="Sodium/calcium exchanger membrane region" evidence="9">
    <location>
        <begin position="406"/>
        <end position="545"/>
    </location>
</feature>
<evidence type="ECO:0000256" key="7">
    <source>
        <dbReference type="SAM" id="MobiDB-lite"/>
    </source>
</evidence>
<evidence type="ECO:0000313" key="10">
    <source>
        <dbReference type="EMBL" id="KAL3788910.1"/>
    </source>
</evidence>
<keyword evidence="3 8" id="KW-0812">Transmembrane</keyword>
<feature type="transmembrane region" description="Helical" evidence="8">
    <location>
        <begin position="142"/>
        <end position="164"/>
    </location>
</feature>
<feature type="transmembrane region" description="Helical" evidence="8">
    <location>
        <begin position="469"/>
        <end position="496"/>
    </location>
</feature>
<feature type="domain" description="Sodium/calcium exchanger membrane region" evidence="9">
    <location>
        <begin position="46"/>
        <end position="219"/>
    </location>
</feature>
<dbReference type="GO" id="GO:0015369">
    <property type="term" value="F:calcium:proton antiporter activity"/>
    <property type="evidence" value="ECO:0007669"/>
    <property type="project" value="UniProtKB-ARBA"/>
</dbReference>
<feature type="transmembrane region" description="Helical" evidence="8">
    <location>
        <begin position="107"/>
        <end position="130"/>
    </location>
</feature>
<dbReference type="Proteomes" id="UP001530400">
    <property type="component" value="Unassembled WGS sequence"/>
</dbReference>
<feature type="transmembrane region" description="Helical" evidence="8">
    <location>
        <begin position="530"/>
        <end position="549"/>
    </location>
</feature>
<feature type="transmembrane region" description="Helical" evidence="8">
    <location>
        <begin position="406"/>
        <end position="424"/>
    </location>
</feature>
<dbReference type="GO" id="GO:0005774">
    <property type="term" value="C:vacuolar membrane"/>
    <property type="evidence" value="ECO:0007669"/>
    <property type="project" value="UniProtKB-ARBA"/>
</dbReference>
<feature type="compositionally biased region" description="Polar residues" evidence="7">
    <location>
        <begin position="293"/>
        <end position="304"/>
    </location>
</feature>
<evidence type="ECO:0000256" key="5">
    <source>
        <dbReference type="ARBA" id="ARBA00023065"/>
    </source>
</evidence>
<keyword evidence="2" id="KW-0813">Transport</keyword>
<name>A0ABD3PRR2_9STRA</name>
<keyword evidence="6 8" id="KW-0472">Membrane</keyword>
<evidence type="ECO:0000259" key="9">
    <source>
        <dbReference type="Pfam" id="PF01699"/>
    </source>
</evidence>
<dbReference type="InterPro" id="IPR004713">
    <property type="entry name" value="CaH_exchang"/>
</dbReference>
<organism evidence="10 11">
    <name type="scientific">Cyclotella atomus</name>
    <dbReference type="NCBI Taxonomy" id="382360"/>
    <lineage>
        <taxon>Eukaryota</taxon>
        <taxon>Sar</taxon>
        <taxon>Stramenopiles</taxon>
        <taxon>Ochrophyta</taxon>
        <taxon>Bacillariophyta</taxon>
        <taxon>Coscinodiscophyceae</taxon>
        <taxon>Thalassiosirophycidae</taxon>
        <taxon>Stephanodiscales</taxon>
        <taxon>Stephanodiscaceae</taxon>
        <taxon>Cyclotella</taxon>
    </lineage>
</organism>
<gene>
    <name evidence="10" type="ORF">ACHAWO_001541</name>
</gene>
<protein>
    <recommendedName>
        <fullName evidence="9">Sodium/calcium exchanger membrane region domain-containing protein</fullName>
    </recommendedName>
</protein>
<feature type="transmembrane region" description="Helical" evidence="8">
    <location>
        <begin position="502"/>
        <end position="523"/>
    </location>
</feature>
<evidence type="ECO:0000256" key="6">
    <source>
        <dbReference type="ARBA" id="ARBA00023136"/>
    </source>
</evidence>
<dbReference type="EMBL" id="JALLPJ020000546">
    <property type="protein sequence ID" value="KAL3788910.1"/>
    <property type="molecule type" value="Genomic_DNA"/>
</dbReference>
<dbReference type="PANTHER" id="PTHR31503">
    <property type="entry name" value="VACUOLAR CALCIUM ION TRANSPORTER"/>
    <property type="match status" value="1"/>
</dbReference>
<comment type="subcellular location">
    <subcellularLocation>
        <location evidence="1">Endomembrane system</location>
        <topology evidence="1">Multi-pass membrane protein</topology>
    </subcellularLocation>
</comment>
<evidence type="ECO:0000256" key="1">
    <source>
        <dbReference type="ARBA" id="ARBA00004127"/>
    </source>
</evidence>
<dbReference type="InterPro" id="IPR044880">
    <property type="entry name" value="NCX_ion-bd_dom_sf"/>
</dbReference>
<evidence type="ECO:0000256" key="8">
    <source>
        <dbReference type="SAM" id="Phobius"/>
    </source>
</evidence>
<dbReference type="Pfam" id="PF01699">
    <property type="entry name" value="Na_Ca_ex"/>
    <property type="match status" value="2"/>
</dbReference>
<dbReference type="GO" id="GO:0012505">
    <property type="term" value="C:endomembrane system"/>
    <property type="evidence" value="ECO:0007669"/>
    <property type="project" value="UniProtKB-SubCell"/>
</dbReference>
<keyword evidence="4 8" id="KW-1133">Transmembrane helix</keyword>
<keyword evidence="11" id="KW-1185">Reference proteome</keyword>
<feature type="compositionally biased region" description="Polar residues" evidence="7">
    <location>
        <begin position="353"/>
        <end position="368"/>
    </location>
</feature>
<dbReference type="Gene3D" id="1.20.1420.30">
    <property type="entry name" value="NCX, central ion-binding region"/>
    <property type="match status" value="2"/>
</dbReference>
<sequence>MDGFTTVLHECLSSVDLILRKRLNWLLIFAPLAILGKGGSLGESSCFVLAGLALIPLAERLSFVTEEVATHTNQTIGALLNATFGNAPELLISSAALSEGYYRVVQLTLLGSMLTNLLFVFGLSCLIGGIKYQTQSLRIVSGNASIGMLMLAVAGLALPAALILSDEMVTGDKQRQYVDKNGDGVSDIVDGPTESMLGFSRFNAVIMVCGYVMYLLFQLGTHGEEFEDVDEEEGAVEIVNERGAAGHSSARRNKFCARLFGIATDEEYNAPSEIYHRVAPCMVDEPIEIEMQQQSNGRSSLRTNGSHRKFYSDSDIDHTPFDDTTVHSSNVSRKRSINIDPLDTLHRSRPQDAPSTSLKRNSTLSSKSHCSDGSVEEDTTSPSRMIPILEVHEQVDDVHVTFRMGLLWLFIITLSISAMSDILVDTIDGFAYKFGISEVFTSLVILPYFSNIAEQVSAVIFAYKNEMDLCVGVTVGSAVQIALFVLPGSVLIGWAMDRSMSLFFRGFETCCLIFSVVSVAAVLQGGTTNWLVGIYLLGVYLMISAGFFFHELENLSIDGELESDSLHNQTSIMYPRFGSNH</sequence>
<feature type="region of interest" description="Disordered" evidence="7">
    <location>
        <begin position="293"/>
        <end position="381"/>
    </location>
</feature>
<comment type="caution">
    <text evidence="10">The sequence shown here is derived from an EMBL/GenBank/DDBJ whole genome shotgun (WGS) entry which is preliminary data.</text>
</comment>
<feature type="compositionally biased region" description="Basic and acidic residues" evidence="7">
    <location>
        <begin position="310"/>
        <end position="325"/>
    </location>
</feature>
<dbReference type="InterPro" id="IPR004837">
    <property type="entry name" value="NaCa_Exmemb"/>
</dbReference>
<proteinExistence type="predicted"/>
<feature type="transmembrane region" description="Helical" evidence="8">
    <location>
        <begin position="199"/>
        <end position="217"/>
    </location>
</feature>
<evidence type="ECO:0000256" key="2">
    <source>
        <dbReference type="ARBA" id="ARBA00022448"/>
    </source>
</evidence>
<accession>A0ABD3PRR2</accession>